<evidence type="ECO:0000313" key="2">
    <source>
        <dbReference type="EMBL" id="KKN82282.1"/>
    </source>
</evidence>
<feature type="transmembrane region" description="Helical" evidence="1">
    <location>
        <begin position="7"/>
        <end position="26"/>
    </location>
</feature>
<evidence type="ECO:0000256" key="1">
    <source>
        <dbReference type="SAM" id="Phobius"/>
    </source>
</evidence>
<keyword evidence="1" id="KW-1133">Transmembrane helix</keyword>
<keyword evidence="1" id="KW-0812">Transmembrane</keyword>
<sequence length="62" mass="6114">MLSRKLAGAIAGMVGVNTIIALTAYQGVPVEIALSGIAAVAGLGGFQVFRQARIDEAGGGAN</sequence>
<proteinExistence type="predicted"/>
<organism evidence="2">
    <name type="scientific">marine sediment metagenome</name>
    <dbReference type="NCBI Taxonomy" id="412755"/>
    <lineage>
        <taxon>unclassified sequences</taxon>
        <taxon>metagenomes</taxon>
        <taxon>ecological metagenomes</taxon>
    </lineage>
</organism>
<keyword evidence="1" id="KW-0472">Membrane</keyword>
<dbReference type="EMBL" id="LAZR01000203">
    <property type="protein sequence ID" value="KKN82282.1"/>
    <property type="molecule type" value="Genomic_DNA"/>
</dbReference>
<reference evidence="2" key="1">
    <citation type="journal article" date="2015" name="Nature">
        <title>Complex archaea that bridge the gap between prokaryotes and eukaryotes.</title>
        <authorList>
            <person name="Spang A."/>
            <person name="Saw J.H."/>
            <person name="Jorgensen S.L."/>
            <person name="Zaremba-Niedzwiedzka K."/>
            <person name="Martijn J."/>
            <person name="Lind A.E."/>
            <person name="van Eijk R."/>
            <person name="Schleper C."/>
            <person name="Guy L."/>
            <person name="Ettema T.J."/>
        </authorList>
    </citation>
    <scope>NUCLEOTIDE SEQUENCE</scope>
</reference>
<comment type="caution">
    <text evidence="2">The sequence shown here is derived from an EMBL/GenBank/DDBJ whole genome shotgun (WGS) entry which is preliminary data.</text>
</comment>
<name>A0A0F9U4U6_9ZZZZ</name>
<dbReference type="AlphaFoldDB" id="A0A0F9U4U6"/>
<feature type="transmembrane region" description="Helical" evidence="1">
    <location>
        <begin position="32"/>
        <end position="49"/>
    </location>
</feature>
<protein>
    <submittedName>
        <fullName evidence="2">Uncharacterized protein</fullName>
    </submittedName>
</protein>
<gene>
    <name evidence="2" type="ORF">LCGC14_0310950</name>
</gene>
<accession>A0A0F9U4U6</accession>